<feature type="domain" description="Calcineurin-like phosphoesterase" evidence="14">
    <location>
        <begin position="942"/>
        <end position="1018"/>
    </location>
</feature>
<dbReference type="Gene3D" id="3.60.21.10">
    <property type="match status" value="3"/>
</dbReference>
<evidence type="ECO:0000256" key="5">
    <source>
        <dbReference type="ARBA" id="ARBA00022723"/>
    </source>
</evidence>
<keyword evidence="5" id="KW-0479">Metal-binding</keyword>
<dbReference type="InterPro" id="IPR007123">
    <property type="entry name" value="Gelsolin-like_dom"/>
</dbReference>
<feature type="domain" description="Gelsolin-like" evidence="15">
    <location>
        <begin position="611"/>
        <end position="697"/>
    </location>
</feature>
<evidence type="ECO:0000256" key="1">
    <source>
        <dbReference type="ARBA" id="ARBA00001947"/>
    </source>
</evidence>
<dbReference type="Pfam" id="PF08033">
    <property type="entry name" value="Sec23_BS"/>
    <property type="match status" value="1"/>
</dbReference>
<evidence type="ECO:0000256" key="11">
    <source>
        <dbReference type="ARBA" id="ARBA00023180"/>
    </source>
</evidence>
<dbReference type="InterPro" id="IPR036174">
    <property type="entry name" value="Znf_Sec23_Sec24_sf"/>
</dbReference>
<dbReference type="SUPFAM" id="SSF82754">
    <property type="entry name" value="C-terminal, gelsolin-like domain of Sec23/24"/>
    <property type="match status" value="1"/>
</dbReference>
<comment type="function">
    <text evidence="13">Component of the coat protein complex II (COPII) which promotes the formation of transport vesicles from the endoplasmic reticulum (ER). The coat has two main functions, the physical deformation of the endoplasmic reticulum membrane into vesicles and the selection of cargo molecules.</text>
</comment>
<dbReference type="Gene3D" id="3.40.50.410">
    <property type="entry name" value="von Willebrand factor, type A domain"/>
    <property type="match status" value="1"/>
</dbReference>
<dbReference type="InterPro" id="IPR037550">
    <property type="entry name" value="Sec23_C"/>
</dbReference>
<feature type="domain" description="Calcineurin-like phosphoesterase" evidence="14">
    <location>
        <begin position="1128"/>
        <end position="1195"/>
    </location>
</feature>
<dbReference type="CDD" id="cd11287">
    <property type="entry name" value="Sec23_C"/>
    <property type="match status" value="1"/>
</dbReference>
<dbReference type="Gene3D" id="2.60.40.1670">
    <property type="entry name" value="beta-sandwich domain of Sec23/24"/>
    <property type="match status" value="1"/>
</dbReference>
<gene>
    <name evidence="21" type="ORF">DEO72_LG10g1102</name>
</gene>
<dbReference type="CDD" id="cd00839">
    <property type="entry name" value="MPP_PAPs"/>
    <property type="match status" value="2"/>
</dbReference>
<evidence type="ECO:0000313" key="21">
    <source>
        <dbReference type="EMBL" id="QCE09879.1"/>
    </source>
</evidence>
<dbReference type="Gene3D" id="3.40.20.10">
    <property type="entry name" value="Severin"/>
    <property type="match status" value="1"/>
</dbReference>
<evidence type="ECO:0000256" key="2">
    <source>
        <dbReference type="ARBA" id="ARBA00004299"/>
    </source>
</evidence>
<dbReference type="InterPro" id="IPR004843">
    <property type="entry name" value="Calcineurin-like_PHP"/>
</dbReference>
<dbReference type="GO" id="GO:0070971">
    <property type="term" value="C:endoplasmic reticulum exit site"/>
    <property type="evidence" value="ECO:0007669"/>
    <property type="project" value="TreeGrafter"/>
</dbReference>
<evidence type="ECO:0000259" key="20">
    <source>
        <dbReference type="Pfam" id="PF14008"/>
    </source>
</evidence>
<evidence type="ECO:0000256" key="8">
    <source>
        <dbReference type="ARBA" id="ARBA00022892"/>
    </source>
</evidence>
<feature type="domain" description="Zinc finger Sec23/Sec24-type" evidence="16">
    <location>
        <begin position="49"/>
        <end position="85"/>
    </location>
</feature>
<dbReference type="GO" id="GO:0090110">
    <property type="term" value="P:COPII-coated vesicle cargo loading"/>
    <property type="evidence" value="ECO:0007669"/>
    <property type="project" value="TreeGrafter"/>
</dbReference>
<evidence type="ECO:0000256" key="13">
    <source>
        <dbReference type="ARBA" id="ARBA00025471"/>
    </source>
</evidence>
<evidence type="ECO:0000259" key="14">
    <source>
        <dbReference type="Pfam" id="PF00149"/>
    </source>
</evidence>
<evidence type="ECO:0000259" key="19">
    <source>
        <dbReference type="Pfam" id="PF08033"/>
    </source>
</evidence>
<dbReference type="InterPro" id="IPR029006">
    <property type="entry name" value="ADF-H/Gelsolin-like_dom_sf"/>
</dbReference>
<dbReference type="InterPro" id="IPR037364">
    <property type="entry name" value="Sec23"/>
</dbReference>
<dbReference type="FunFam" id="2.60.40.1670:FF:000010">
    <property type="entry name" value="Protein transport protein SEC23"/>
    <property type="match status" value="1"/>
</dbReference>
<feature type="domain" description="Sec23/Sec24 helical" evidence="18">
    <location>
        <begin position="497"/>
        <end position="594"/>
    </location>
</feature>
<dbReference type="InterPro" id="IPR036175">
    <property type="entry name" value="Sec23/24_helical_dom_sf"/>
</dbReference>
<keyword evidence="11" id="KW-0325">Glycoprotein</keyword>
<evidence type="ECO:0000259" key="18">
    <source>
        <dbReference type="Pfam" id="PF04815"/>
    </source>
</evidence>
<comment type="cofactor">
    <cofactor evidence="1">
        <name>Zn(2+)</name>
        <dbReference type="ChEBI" id="CHEBI:29105"/>
    </cofactor>
</comment>
<evidence type="ECO:0000256" key="6">
    <source>
        <dbReference type="ARBA" id="ARBA00022824"/>
    </source>
</evidence>
<dbReference type="InterPro" id="IPR006895">
    <property type="entry name" value="Znf_Sec23_Sec24"/>
</dbReference>
<feature type="domain" description="Sec23/Sec24 trunk" evidence="17">
    <location>
        <begin position="116"/>
        <end position="367"/>
    </location>
</feature>
<dbReference type="Pfam" id="PF00626">
    <property type="entry name" value="Gelsolin"/>
    <property type="match status" value="1"/>
</dbReference>
<dbReference type="InterPro" id="IPR006900">
    <property type="entry name" value="Sec23/24_helical_dom"/>
</dbReference>
<evidence type="ECO:0000256" key="7">
    <source>
        <dbReference type="ARBA" id="ARBA00022833"/>
    </source>
</evidence>
<dbReference type="GO" id="GO:0008270">
    <property type="term" value="F:zinc ion binding"/>
    <property type="evidence" value="ECO:0007669"/>
    <property type="project" value="InterPro"/>
</dbReference>
<dbReference type="Pfam" id="PF14008">
    <property type="entry name" value="Metallophos_C"/>
    <property type="match status" value="1"/>
</dbReference>
<evidence type="ECO:0000259" key="17">
    <source>
        <dbReference type="Pfam" id="PF04811"/>
    </source>
</evidence>
<dbReference type="GO" id="GO:0005789">
    <property type="term" value="C:endoplasmic reticulum membrane"/>
    <property type="evidence" value="ECO:0007669"/>
    <property type="project" value="UniProtKB-SubCell"/>
</dbReference>
<keyword evidence="12" id="KW-0968">Cytoplasmic vesicle</keyword>
<evidence type="ECO:0000256" key="10">
    <source>
        <dbReference type="ARBA" id="ARBA00023136"/>
    </source>
</evidence>
<organism evidence="21 22">
    <name type="scientific">Vigna unguiculata</name>
    <name type="common">Cowpea</name>
    <dbReference type="NCBI Taxonomy" id="3917"/>
    <lineage>
        <taxon>Eukaryota</taxon>
        <taxon>Viridiplantae</taxon>
        <taxon>Streptophyta</taxon>
        <taxon>Embryophyta</taxon>
        <taxon>Tracheophyta</taxon>
        <taxon>Spermatophyta</taxon>
        <taxon>Magnoliopsida</taxon>
        <taxon>eudicotyledons</taxon>
        <taxon>Gunneridae</taxon>
        <taxon>Pentapetalae</taxon>
        <taxon>rosids</taxon>
        <taxon>fabids</taxon>
        <taxon>Fabales</taxon>
        <taxon>Fabaceae</taxon>
        <taxon>Papilionoideae</taxon>
        <taxon>50 kb inversion clade</taxon>
        <taxon>NPAAA clade</taxon>
        <taxon>indigoferoid/millettioid clade</taxon>
        <taxon>Phaseoleae</taxon>
        <taxon>Vigna</taxon>
    </lineage>
</organism>
<name>A0A4D6NBE1_VIGUN</name>
<proteinExistence type="predicted"/>
<dbReference type="PANTHER" id="PTHR11141">
    <property type="entry name" value="PROTEIN TRANSPORT PROTEIN SEC23"/>
    <property type="match status" value="1"/>
</dbReference>
<dbReference type="SUPFAM" id="SSF53300">
    <property type="entry name" value="vWA-like"/>
    <property type="match status" value="1"/>
</dbReference>
<accession>A0A4D6NBE1</accession>
<dbReference type="InterPro" id="IPR041792">
    <property type="entry name" value="MPP_PAP"/>
</dbReference>
<keyword evidence="8" id="KW-0931">ER-Golgi transport</keyword>
<dbReference type="Gene3D" id="2.30.30.380">
    <property type="entry name" value="Zn-finger domain of Sec23/24"/>
    <property type="match status" value="1"/>
</dbReference>
<evidence type="ECO:0000259" key="16">
    <source>
        <dbReference type="Pfam" id="PF04810"/>
    </source>
</evidence>
<dbReference type="Pfam" id="PF04811">
    <property type="entry name" value="Sec23_trunk"/>
    <property type="match status" value="1"/>
</dbReference>
<evidence type="ECO:0000256" key="4">
    <source>
        <dbReference type="ARBA" id="ARBA00022448"/>
    </source>
</evidence>
<dbReference type="Gene3D" id="1.20.120.730">
    <property type="entry name" value="Sec23/Sec24 helical domain"/>
    <property type="match status" value="1"/>
</dbReference>
<keyword evidence="6" id="KW-0256">Endoplasmic reticulum</keyword>
<evidence type="ECO:0000256" key="3">
    <source>
        <dbReference type="ARBA" id="ARBA00004397"/>
    </source>
</evidence>
<dbReference type="SUPFAM" id="SSF56300">
    <property type="entry name" value="Metallo-dependent phosphatases"/>
    <property type="match status" value="2"/>
</dbReference>
<evidence type="ECO:0000259" key="15">
    <source>
        <dbReference type="Pfam" id="PF00626"/>
    </source>
</evidence>
<dbReference type="FunFam" id="3.40.20.10:FF:000014">
    <property type="entry name" value="Protein transport protein SEC23"/>
    <property type="match status" value="1"/>
</dbReference>
<dbReference type="InterPro" id="IPR006896">
    <property type="entry name" value="Sec23/24_trunk_dom"/>
</dbReference>
<dbReference type="InterPro" id="IPR012990">
    <property type="entry name" value="Beta-sandwich_Sec23_24"/>
</dbReference>
<keyword evidence="9" id="KW-0653">Protein transport</keyword>
<dbReference type="InterPro" id="IPR036465">
    <property type="entry name" value="vWFA_dom_sf"/>
</dbReference>
<dbReference type="SUPFAM" id="SSF81811">
    <property type="entry name" value="Helical domain of Sec23/24"/>
    <property type="match status" value="1"/>
</dbReference>
<dbReference type="Pfam" id="PF04810">
    <property type="entry name" value="zf-Sec23_Sec24"/>
    <property type="match status" value="1"/>
</dbReference>
<dbReference type="FunFam" id="2.30.30.380:FF:000001">
    <property type="entry name" value="Protein transport protein SEC23"/>
    <property type="match status" value="1"/>
</dbReference>
<dbReference type="Pfam" id="PF04815">
    <property type="entry name" value="Sec23_helical"/>
    <property type="match status" value="1"/>
</dbReference>
<keyword evidence="7" id="KW-0862">Zinc</keyword>
<dbReference type="GO" id="GO:0006886">
    <property type="term" value="P:intracellular protein transport"/>
    <property type="evidence" value="ECO:0007669"/>
    <property type="project" value="InterPro"/>
</dbReference>
<dbReference type="GO" id="GO:0030127">
    <property type="term" value="C:COPII vesicle coat"/>
    <property type="evidence" value="ECO:0007669"/>
    <property type="project" value="InterPro"/>
</dbReference>
<dbReference type="InterPro" id="IPR036180">
    <property type="entry name" value="Gelsolin-like_dom_sf"/>
</dbReference>
<dbReference type="GO" id="GO:0005096">
    <property type="term" value="F:GTPase activator activity"/>
    <property type="evidence" value="ECO:0007669"/>
    <property type="project" value="TreeGrafter"/>
</dbReference>
<keyword evidence="4" id="KW-0813">Transport</keyword>
<feature type="domain" description="Sec23/Sec24 beta-sandwich" evidence="19">
    <location>
        <begin position="385"/>
        <end position="485"/>
    </location>
</feature>
<sequence>MDLVELEAVEGLRWTWNSWAAEETNLVIPLSILCTPLMMSEVPILPYHPLLCSRCAAVLNPYARLDYQSRIWHCPFCSIRNPFPRAIADTNLPAELFPTYSTVEYSPPLPSSSPPPPPPAFVFLIDLSSPHDQLLSLKKELLLLFHHHFPNHALVALLTFDSMVYLHHLASSPCSSLHLFHGTRHLSSNQIRQFLNIGRTHPLHHGHTPKQDFLLPFSECEFSITSAIEEIHSTFDSSSATRPPRCTGTAISVALGLLESCLVTTGSRIMLFTSGPATIGPGIVVDSDLCQPIRTHHHIFNNQARHHANSCSFYNQLSKRLSDASVVLDLFACSLDQVGAAELRQPVEQSGGFMILSESFESDQFKKCLGHMFKSDDQGHLKMNFDATIEIVTTEDVHISGALGPCVSLHRKNSLVSDAEVGQGGTSLWKLNTLTHKTCIAFFFQVNQRQRIQPGSAFLIQFITRYRQGNMGCRKRVTTVARRWVANHSVDIAAGFDQEAAAAVMARLAILRAQKCHPRDVIRWLDDSLIRFTSKFGDYVPEDPSSFRLSSNFSLYPQFMFHLRRSQFIDVCNTTPDETAFFRLMLNREGVVGSLIMIQPTLFQYSFDGPPVPVLLDIRSVSPDFILLFDSFFYVVIHHGSKIAQWRKLGYDKDPNHENFRKLLEAPELDAEQLVADRVPVPRIIRCDQHSSQARFLLAKLNPSVTQNSTYTDGSDIIFTDEMSLEVFLDQLQRQLLHAEILLLSAMNDVHYFRTMPVSGPKSYPNRIAVAGDLGHTHNTTSTVNHITSNHPNLIFLVGDVTYAILYLTNGTGAGCYSCEFPDTPIHETCGEIWGCDHRDNKREGVGGWFLEALSIEALEFEVEGEHNAQFVGEEGEGEVWSWVESEDEVLGDKDECLFDVNVGFDLDDVVDHHLWEGSVQVEVHHVEECDVSGIVLAVLNTANSPQLQIGDQYKWLERDLASVDREVTPWLVATWHAPWYSTYKAHDREAECMRVEMEDLLYKYGVDIVFNGHVHAYERSNRVYNYTLDPCGPVYITVGDGGNREKMAITHADEPSTTTPDDFMGGFCAFNFTSGPAAGNFCWDYSAFRESSFGHGILEHDLTSQSIAVYLHSCYSLLVSSALLIAGDQYKWLERDLASVDREVTPWLVATWHAPWYSTYKAHDREAECMRVEMEDLLYKYGVDIVFNGHVHAYERSNRVYNYTLDPCGPVYITVGDGGNREKMAITHADEPSTTTPDDFMGGFCAFNFTSGPAAGNFCWDYSAFRESSFGHGILEMKNETRALWIWHRNQYFYDSAGDEIYVVQSFLKRSNP</sequence>
<feature type="domain" description="Purple acid phosphatase C-terminal" evidence="20">
    <location>
        <begin position="1262"/>
        <end position="1292"/>
    </location>
</feature>
<protein>
    <submittedName>
        <fullName evidence="21">Protein transport protein SEC23</fullName>
    </submittedName>
</protein>
<evidence type="ECO:0000313" key="22">
    <source>
        <dbReference type="Proteomes" id="UP000501690"/>
    </source>
</evidence>
<dbReference type="InterPro" id="IPR029052">
    <property type="entry name" value="Metallo-depent_PP-like"/>
</dbReference>
<dbReference type="EMBL" id="CP039354">
    <property type="protein sequence ID" value="QCE09879.1"/>
    <property type="molecule type" value="Genomic_DNA"/>
</dbReference>
<dbReference type="Proteomes" id="UP000501690">
    <property type="component" value="Linkage Group LG10"/>
</dbReference>
<evidence type="ECO:0000256" key="9">
    <source>
        <dbReference type="ARBA" id="ARBA00022927"/>
    </source>
</evidence>
<keyword evidence="10" id="KW-0472">Membrane</keyword>
<dbReference type="SUPFAM" id="SSF82919">
    <property type="entry name" value="Zn-finger domain of Sec23/24"/>
    <property type="match status" value="1"/>
</dbReference>
<dbReference type="FunFam" id="3.40.50.410:FF:000043">
    <property type="entry name" value="Protein transport protein SEC23"/>
    <property type="match status" value="1"/>
</dbReference>
<dbReference type="InterPro" id="IPR025733">
    <property type="entry name" value="PAPs_C"/>
</dbReference>
<dbReference type="Pfam" id="PF00149">
    <property type="entry name" value="Metallophos"/>
    <property type="match status" value="2"/>
</dbReference>
<dbReference type="GO" id="GO:0016787">
    <property type="term" value="F:hydrolase activity"/>
    <property type="evidence" value="ECO:0007669"/>
    <property type="project" value="InterPro"/>
</dbReference>
<evidence type="ECO:0000256" key="12">
    <source>
        <dbReference type="ARBA" id="ARBA00023329"/>
    </source>
</evidence>
<comment type="subcellular location">
    <subcellularLocation>
        <location evidence="2">Cytoplasmic vesicle</location>
        <location evidence="2">COPII-coated vesicle membrane</location>
        <topology evidence="2">Peripheral membrane protein</topology>
        <orientation evidence="2">Cytoplasmic side</orientation>
    </subcellularLocation>
    <subcellularLocation>
        <location evidence="3">Endoplasmic reticulum membrane</location>
        <topology evidence="3">Peripheral membrane protein</topology>
        <orientation evidence="3">Cytoplasmic side</orientation>
    </subcellularLocation>
</comment>
<dbReference type="PANTHER" id="PTHR11141:SF22">
    <property type="entry name" value="PROTEIN TRANSPORT PROTEIN SEC23 G"/>
    <property type="match status" value="1"/>
</dbReference>
<dbReference type="SUPFAM" id="SSF81995">
    <property type="entry name" value="beta-sandwich domain of Sec23/24"/>
    <property type="match status" value="1"/>
</dbReference>
<reference evidence="21 22" key="1">
    <citation type="submission" date="2019-04" db="EMBL/GenBank/DDBJ databases">
        <title>An improved genome assembly and genetic linkage map for asparagus bean, Vigna unguiculata ssp. sesquipedialis.</title>
        <authorList>
            <person name="Xia Q."/>
            <person name="Zhang R."/>
            <person name="Dong Y."/>
        </authorList>
    </citation>
    <scope>NUCLEOTIDE SEQUENCE [LARGE SCALE GENOMIC DNA]</scope>
    <source>
        <tissue evidence="21">Leaf</tissue>
    </source>
</reference>
<keyword evidence="22" id="KW-1185">Reference proteome</keyword>